<evidence type="ECO:0000313" key="2">
    <source>
        <dbReference type="Proteomes" id="UP000825729"/>
    </source>
</evidence>
<organism evidence="1 2">
    <name type="scientific">Aristolochia fimbriata</name>
    <name type="common">White veined hardy Dutchman's pipe vine</name>
    <dbReference type="NCBI Taxonomy" id="158543"/>
    <lineage>
        <taxon>Eukaryota</taxon>
        <taxon>Viridiplantae</taxon>
        <taxon>Streptophyta</taxon>
        <taxon>Embryophyta</taxon>
        <taxon>Tracheophyta</taxon>
        <taxon>Spermatophyta</taxon>
        <taxon>Magnoliopsida</taxon>
        <taxon>Magnoliidae</taxon>
        <taxon>Piperales</taxon>
        <taxon>Aristolochiaceae</taxon>
        <taxon>Aristolochia</taxon>
    </lineage>
</organism>
<keyword evidence="2" id="KW-1185">Reference proteome</keyword>
<dbReference type="EMBL" id="JAINDJ010000002">
    <property type="protein sequence ID" value="KAG9459703.1"/>
    <property type="molecule type" value="Genomic_DNA"/>
</dbReference>
<proteinExistence type="predicted"/>
<dbReference type="AlphaFoldDB" id="A0AAV7FFJ3"/>
<gene>
    <name evidence="1" type="ORF">H6P81_004211</name>
</gene>
<sequence length="81" mass="8892">MRHADSTISDDESVDCVDDAALRVDFTMDRAYTMYVPLEKVKFMVLGANQSSKVFFRFLSSPNFCGAAAASLTLKIVSDAC</sequence>
<dbReference type="Proteomes" id="UP000825729">
    <property type="component" value="Unassembled WGS sequence"/>
</dbReference>
<evidence type="ECO:0000313" key="1">
    <source>
        <dbReference type="EMBL" id="KAG9459703.1"/>
    </source>
</evidence>
<protein>
    <submittedName>
        <fullName evidence="1">Uncharacterized protein</fullName>
    </submittedName>
</protein>
<name>A0AAV7FFJ3_ARIFI</name>
<reference evidence="1 2" key="1">
    <citation type="submission" date="2021-07" db="EMBL/GenBank/DDBJ databases">
        <title>The Aristolochia fimbriata genome: insights into angiosperm evolution, floral development and chemical biosynthesis.</title>
        <authorList>
            <person name="Jiao Y."/>
        </authorList>
    </citation>
    <scope>NUCLEOTIDE SEQUENCE [LARGE SCALE GENOMIC DNA]</scope>
    <source>
        <strain evidence="1">IBCAS-2021</strain>
        <tissue evidence="1">Leaf</tissue>
    </source>
</reference>
<accession>A0AAV7FFJ3</accession>
<comment type="caution">
    <text evidence="1">The sequence shown here is derived from an EMBL/GenBank/DDBJ whole genome shotgun (WGS) entry which is preliminary data.</text>
</comment>